<reference evidence="10 11" key="1">
    <citation type="submission" date="2021-01" db="EMBL/GenBank/DDBJ databases">
        <title>Genomic Encyclopedia of Type Strains, Phase IV (KMG-IV): sequencing the most valuable type-strain genomes for metagenomic binning, comparative biology and taxonomic classification.</title>
        <authorList>
            <person name="Goeker M."/>
        </authorList>
    </citation>
    <scope>NUCLEOTIDE SEQUENCE [LARGE SCALE GENOMIC DNA]</scope>
    <source>
        <strain evidence="10 11">DSM 25890</strain>
    </source>
</reference>
<feature type="site" description="Could be important to modulate the pK values of the two catalytic cysteine residues" evidence="8">
    <location>
        <position position="165"/>
    </location>
</feature>
<feature type="active site" description="Proton donor" evidence="8">
    <location>
        <position position="74"/>
    </location>
</feature>
<evidence type="ECO:0000256" key="6">
    <source>
        <dbReference type="ARBA" id="ARBA00023235"/>
    </source>
</evidence>
<evidence type="ECO:0000256" key="8">
    <source>
        <dbReference type="HAMAP-Rule" id="MF_00197"/>
    </source>
</evidence>
<sequence>MNIPFKKMHGAGNDFVVIKLEELPEGISLSDFAAKSCHRHFGIGADGILVVAPSEVADTKMIYYNSDGSLANMCGNGIRCFAKFVHDEGIVKQDQFSVETLAGVLLLEVKGGDCGVEAVKVNMGHMIFEPSQIPVATTKDRFIKEALEIDGEYFEVSTVLMGVPHTVIFSQQLNIEYIKKYGPMIEKHHLFPKKTNVNFAKIIDRGHIQVKTWERGAGYTLACGTGVTSVCGIAHHLDYVDGDVTVDADGGRLRITITRNDEIFMEGPATDICRGIFFMK</sequence>
<keyword evidence="11" id="KW-1185">Reference proteome</keyword>
<keyword evidence="6 8" id="KW-0413">Isomerase</keyword>
<gene>
    <name evidence="8" type="primary">dapF</name>
    <name evidence="10" type="ORF">JOC73_001032</name>
</gene>
<evidence type="ECO:0000256" key="3">
    <source>
        <dbReference type="ARBA" id="ARBA00013080"/>
    </source>
</evidence>
<dbReference type="InterPro" id="IPR001653">
    <property type="entry name" value="DAP_epimerase_DapF"/>
</dbReference>
<evidence type="ECO:0000256" key="7">
    <source>
        <dbReference type="ARBA" id="ARBA00051712"/>
    </source>
</evidence>
<feature type="binding site" evidence="8">
    <location>
        <position position="65"/>
    </location>
    <ligand>
        <name>substrate</name>
    </ligand>
</feature>
<feature type="active site" description="Proton acceptor" evidence="8">
    <location>
        <position position="223"/>
    </location>
</feature>
<dbReference type="Proteomes" id="UP001314796">
    <property type="component" value="Unassembled WGS sequence"/>
</dbReference>
<feature type="binding site" evidence="8">
    <location>
        <position position="13"/>
    </location>
    <ligand>
        <name>substrate</name>
    </ligand>
</feature>
<dbReference type="PANTHER" id="PTHR31689">
    <property type="entry name" value="DIAMINOPIMELATE EPIMERASE, CHLOROPLASTIC"/>
    <property type="match status" value="1"/>
</dbReference>
<feature type="binding site" evidence="8">
    <location>
        <begin position="224"/>
        <end position="225"/>
    </location>
    <ligand>
        <name>substrate</name>
    </ligand>
</feature>
<comment type="caution">
    <text evidence="10">The sequence shown here is derived from an EMBL/GenBank/DDBJ whole genome shotgun (WGS) entry which is preliminary data.</text>
</comment>
<comment type="pathway">
    <text evidence="1 8">Amino-acid biosynthesis; L-lysine biosynthesis via DAP pathway; DL-2,6-diaminopimelate from LL-2,6-diaminopimelate: step 1/1.</text>
</comment>
<proteinExistence type="inferred from homology"/>
<dbReference type="PANTHER" id="PTHR31689:SF0">
    <property type="entry name" value="DIAMINOPIMELATE EPIMERASE"/>
    <property type="match status" value="1"/>
</dbReference>
<keyword evidence="8" id="KW-0963">Cytoplasm</keyword>
<feature type="active site" evidence="9">
    <location>
        <position position="74"/>
    </location>
</feature>
<evidence type="ECO:0000313" key="10">
    <source>
        <dbReference type="EMBL" id="MBM7614520.1"/>
    </source>
</evidence>
<dbReference type="Gene3D" id="3.10.310.10">
    <property type="entry name" value="Diaminopimelate Epimerase, Chain A, domain 1"/>
    <property type="match status" value="2"/>
</dbReference>
<dbReference type="InterPro" id="IPR018510">
    <property type="entry name" value="DAP_epimerase_AS"/>
</dbReference>
<feature type="binding site" evidence="8">
    <location>
        <position position="196"/>
    </location>
    <ligand>
        <name>substrate</name>
    </ligand>
</feature>
<feature type="binding site" evidence="8">
    <location>
        <begin position="75"/>
        <end position="76"/>
    </location>
    <ligand>
        <name>substrate</name>
    </ligand>
</feature>
<protein>
    <recommendedName>
        <fullName evidence="3 8">Diaminopimelate epimerase</fullName>
        <shortName evidence="8">DAP epimerase</shortName>
        <ecNumber evidence="3 8">5.1.1.7</ecNumber>
    </recommendedName>
    <alternativeName>
        <fullName evidence="8">PLP-independent amino acid racemase</fullName>
    </alternativeName>
</protein>
<dbReference type="SUPFAM" id="SSF54506">
    <property type="entry name" value="Diaminopimelate epimerase-like"/>
    <property type="match status" value="2"/>
</dbReference>
<comment type="caution">
    <text evidence="8">Lacks conserved residue(s) required for the propagation of feature annotation.</text>
</comment>
<keyword evidence="5 8" id="KW-0457">Lysine biosynthesis</keyword>
<feature type="site" description="Could be important to modulate the pK values of the two catalytic cysteine residues" evidence="8">
    <location>
        <position position="214"/>
    </location>
</feature>
<dbReference type="EC" id="5.1.1.7" evidence="3 8"/>
<dbReference type="RefSeq" id="WP_204400839.1">
    <property type="nucleotide sequence ID" value="NZ_JAFBEE010000005.1"/>
</dbReference>
<dbReference type="Pfam" id="PF01678">
    <property type="entry name" value="DAP_epimerase"/>
    <property type="match status" value="2"/>
</dbReference>
<accession>A0ABS2NNJ7</accession>
<dbReference type="HAMAP" id="MF_00197">
    <property type="entry name" value="DAP_epimerase"/>
    <property type="match status" value="1"/>
</dbReference>
<dbReference type="NCBIfam" id="TIGR00652">
    <property type="entry name" value="DapF"/>
    <property type="match status" value="1"/>
</dbReference>
<comment type="similarity">
    <text evidence="2 8">Belongs to the diaminopimelate epimerase family.</text>
</comment>
<evidence type="ECO:0000256" key="9">
    <source>
        <dbReference type="PROSITE-ProRule" id="PRU10125"/>
    </source>
</evidence>
<dbReference type="GO" id="GO:0008837">
    <property type="term" value="F:diaminopimelate epimerase activity"/>
    <property type="evidence" value="ECO:0007669"/>
    <property type="project" value="UniProtKB-EC"/>
</dbReference>
<name>A0ABS2NNJ7_9FIRM</name>
<evidence type="ECO:0000313" key="11">
    <source>
        <dbReference type="Proteomes" id="UP001314796"/>
    </source>
</evidence>
<comment type="subcellular location">
    <subcellularLocation>
        <location evidence="8">Cytoplasm</location>
    </subcellularLocation>
</comment>
<dbReference type="PROSITE" id="PS01326">
    <property type="entry name" value="DAP_EPIMERASE"/>
    <property type="match status" value="1"/>
</dbReference>
<comment type="catalytic activity">
    <reaction evidence="7 8">
        <text>(2S,6S)-2,6-diaminopimelate = meso-2,6-diaminopimelate</text>
        <dbReference type="Rhea" id="RHEA:15393"/>
        <dbReference type="ChEBI" id="CHEBI:57609"/>
        <dbReference type="ChEBI" id="CHEBI:57791"/>
        <dbReference type="EC" id="5.1.1.7"/>
    </reaction>
</comment>
<dbReference type="EMBL" id="JAFBEE010000005">
    <property type="protein sequence ID" value="MBM7614520.1"/>
    <property type="molecule type" value="Genomic_DNA"/>
</dbReference>
<organism evidence="10 11">
    <name type="scientific">Alkaliphilus hydrothermalis</name>
    <dbReference type="NCBI Taxonomy" id="1482730"/>
    <lineage>
        <taxon>Bacteria</taxon>
        <taxon>Bacillati</taxon>
        <taxon>Bacillota</taxon>
        <taxon>Clostridia</taxon>
        <taxon>Peptostreptococcales</taxon>
        <taxon>Natronincolaceae</taxon>
        <taxon>Alkaliphilus</taxon>
    </lineage>
</organism>
<evidence type="ECO:0000256" key="5">
    <source>
        <dbReference type="ARBA" id="ARBA00023154"/>
    </source>
</evidence>
<evidence type="ECO:0000256" key="1">
    <source>
        <dbReference type="ARBA" id="ARBA00005196"/>
    </source>
</evidence>
<evidence type="ECO:0000256" key="2">
    <source>
        <dbReference type="ARBA" id="ARBA00010219"/>
    </source>
</evidence>
<comment type="subunit">
    <text evidence="8">Homodimer.</text>
</comment>
<feature type="binding site" evidence="8">
    <location>
        <begin position="214"/>
        <end position="215"/>
    </location>
    <ligand>
        <name>substrate</name>
    </ligand>
</feature>
<comment type="function">
    <text evidence="8">Catalyzes the stereoinversion of LL-2,6-diaminopimelate (L,L-DAP) to meso-diaminopimelate (meso-DAP), a precursor of L-lysine and an essential component of the bacterial peptidoglycan.</text>
</comment>
<evidence type="ECO:0000256" key="4">
    <source>
        <dbReference type="ARBA" id="ARBA00022605"/>
    </source>
</evidence>
<keyword evidence="4 8" id="KW-0028">Amino-acid biosynthesis</keyword>